<sequence length="74" mass="9017">MALLINKTIQLHDELDRRAETTRKQDIQIMHQKRELRKIKRKKIVAQYKRFEEMEARLKAQEVTTKVQKQISKK</sequence>
<reference evidence="1" key="1">
    <citation type="submission" date="2022-10" db="EMBL/GenBank/DDBJ databases">
        <title>Tapping the CABI collections for fungal endophytes: first genome assemblies for Collariella, Neodidymelliopsis, Ascochyta clinopodiicola, Didymella pomorum, Didymosphaeria variabile, Neocosmospora piperis and Neocucurbitaria cava.</title>
        <authorList>
            <person name="Hill R."/>
        </authorList>
    </citation>
    <scope>NUCLEOTIDE SEQUENCE</scope>
    <source>
        <strain evidence="1">IMI 355091</strain>
    </source>
</reference>
<gene>
    <name evidence="1" type="ORF">N0V91_005127</name>
</gene>
<accession>A0A9W8ZDG0</accession>
<keyword evidence="2" id="KW-1185">Reference proteome</keyword>
<evidence type="ECO:0000313" key="2">
    <source>
        <dbReference type="Proteomes" id="UP001140510"/>
    </source>
</evidence>
<dbReference type="EMBL" id="JAPEVA010000033">
    <property type="protein sequence ID" value="KAJ4405609.1"/>
    <property type="molecule type" value="Genomic_DNA"/>
</dbReference>
<protein>
    <submittedName>
        <fullName evidence="1">Uncharacterized protein</fullName>
    </submittedName>
</protein>
<dbReference type="AlphaFoldDB" id="A0A9W8ZDG0"/>
<dbReference type="Proteomes" id="UP001140510">
    <property type="component" value="Unassembled WGS sequence"/>
</dbReference>
<organism evidence="1 2">
    <name type="scientific">Didymella pomorum</name>
    <dbReference type="NCBI Taxonomy" id="749634"/>
    <lineage>
        <taxon>Eukaryota</taxon>
        <taxon>Fungi</taxon>
        <taxon>Dikarya</taxon>
        <taxon>Ascomycota</taxon>
        <taxon>Pezizomycotina</taxon>
        <taxon>Dothideomycetes</taxon>
        <taxon>Pleosporomycetidae</taxon>
        <taxon>Pleosporales</taxon>
        <taxon>Pleosporineae</taxon>
        <taxon>Didymellaceae</taxon>
        <taxon>Didymella</taxon>
    </lineage>
</organism>
<proteinExistence type="predicted"/>
<comment type="caution">
    <text evidence="1">The sequence shown here is derived from an EMBL/GenBank/DDBJ whole genome shotgun (WGS) entry which is preliminary data.</text>
</comment>
<name>A0A9W8ZDG0_9PLEO</name>
<evidence type="ECO:0000313" key="1">
    <source>
        <dbReference type="EMBL" id="KAJ4405609.1"/>
    </source>
</evidence>